<dbReference type="Proteomes" id="UP000471560">
    <property type="component" value="Unassembled WGS sequence"/>
</dbReference>
<feature type="compositionally biased region" description="Basic and acidic residues" evidence="1">
    <location>
        <begin position="16"/>
        <end position="27"/>
    </location>
</feature>
<accession>A0A6P0B3E9</accession>
<organism evidence="2 3">
    <name type="scientific">Rhizobium leguminosarum</name>
    <dbReference type="NCBI Taxonomy" id="384"/>
    <lineage>
        <taxon>Bacteria</taxon>
        <taxon>Pseudomonadati</taxon>
        <taxon>Pseudomonadota</taxon>
        <taxon>Alphaproteobacteria</taxon>
        <taxon>Hyphomicrobiales</taxon>
        <taxon>Rhizobiaceae</taxon>
        <taxon>Rhizobium/Agrobacterium group</taxon>
        <taxon>Rhizobium</taxon>
    </lineage>
</organism>
<protein>
    <submittedName>
        <fullName evidence="2">Uncharacterized protein</fullName>
    </submittedName>
</protein>
<evidence type="ECO:0000256" key="1">
    <source>
        <dbReference type="SAM" id="MobiDB-lite"/>
    </source>
</evidence>
<dbReference type="AlphaFoldDB" id="A0A6P0B3E9"/>
<proteinExistence type="predicted"/>
<comment type="caution">
    <text evidence="2">The sequence shown here is derived from an EMBL/GenBank/DDBJ whole genome shotgun (WGS) entry which is preliminary data.</text>
</comment>
<sequence length="55" mass="6493">MARSPRRLEQSTAHLPRHDGNRQDDTDLRDMEAIIQKLGSYRVIRNSYDLLRDPD</sequence>
<evidence type="ECO:0000313" key="3">
    <source>
        <dbReference type="Proteomes" id="UP000471560"/>
    </source>
</evidence>
<evidence type="ECO:0000313" key="2">
    <source>
        <dbReference type="EMBL" id="NEI32532.1"/>
    </source>
</evidence>
<feature type="region of interest" description="Disordered" evidence="1">
    <location>
        <begin position="1"/>
        <end position="27"/>
    </location>
</feature>
<reference evidence="2 3" key="1">
    <citation type="submission" date="2019-12" db="EMBL/GenBank/DDBJ databases">
        <title>Rhizobium genotypes associated with high levels of biological nitrogen fixation by grain legumes in a temperate-maritime cropping system.</title>
        <authorList>
            <person name="Maluk M."/>
            <person name="Francesc Ferrando Molina F."/>
            <person name="Lopez Del Egido L."/>
            <person name="Lafos M."/>
            <person name="Langarica-Fuentes A."/>
            <person name="Gebre Yohannes G."/>
            <person name="Young M.W."/>
            <person name="Martin P."/>
            <person name="Gantlett R."/>
            <person name="Kenicer G."/>
            <person name="Hawes C."/>
            <person name="Begg G.S."/>
            <person name="Quilliam R.S."/>
            <person name="Squire G.R."/>
            <person name="Poole P.S."/>
            <person name="Young P.W."/>
            <person name="Iannetta P.M."/>
            <person name="James E.K."/>
        </authorList>
    </citation>
    <scope>NUCLEOTIDE SEQUENCE [LARGE SCALE GENOMIC DNA]</scope>
    <source>
        <strain evidence="2 3">JHI1096</strain>
    </source>
</reference>
<dbReference type="RefSeq" id="WP_164575279.1">
    <property type="nucleotide sequence ID" value="NZ_JAAXDO010000009.1"/>
</dbReference>
<name>A0A6P0B3E9_RHILE</name>
<dbReference type="EMBL" id="WUEZ01000001">
    <property type="protein sequence ID" value="NEI32532.1"/>
    <property type="molecule type" value="Genomic_DNA"/>
</dbReference>
<gene>
    <name evidence="2" type="ORF">GR204_00635</name>
</gene>